<organism evidence="2 3">
    <name type="scientific">Roseicitreum antarcticum</name>
    <dbReference type="NCBI Taxonomy" id="564137"/>
    <lineage>
        <taxon>Bacteria</taxon>
        <taxon>Pseudomonadati</taxon>
        <taxon>Pseudomonadota</taxon>
        <taxon>Alphaproteobacteria</taxon>
        <taxon>Rhodobacterales</taxon>
        <taxon>Paracoccaceae</taxon>
        <taxon>Roseicitreum</taxon>
    </lineage>
</organism>
<dbReference type="InterPro" id="IPR051332">
    <property type="entry name" value="Fosfomycin_Res_Enzymes"/>
</dbReference>
<dbReference type="RefSeq" id="WP_092892994.1">
    <property type="nucleotide sequence ID" value="NZ_CP061498.1"/>
</dbReference>
<dbReference type="AlphaFoldDB" id="A0A1H3G1Y0"/>
<dbReference type="PANTHER" id="PTHR36113:SF1">
    <property type="entry name" value="GLYOXALASE_BLEOMYCIN RESISTANCE PROTEIN_DIOXYGENASE"/>
    <property type="match status" value="1"/>
</dbReference>
<dbReference type="Proteomes" id="UP000198539">
    <property type="component" value="Unassembled WGS sequence"/>
</dbReference>
<dbReference type="Gene3D" id="3.10.180.10">
    <property type="entry name" value="2,3-Dihydroxybiphenyl 1,2-Dioxygenase, domain 1"/>
    <property type="match status" value="1"/>
</dbReference>
<dbReference type="GO" id="GO:0016829">
    <property type="term" value="F:lyase activity"/>
    <property type="evidence" value="ECO:0007669"/>
    <property type="project" value="UniProtKB-KW"/>
</dbReference>
<keyword evidence="3" id="KW-1185">Reference proteome</keyword>
<dbReference type="InterPro" id="IPR037523">
    <property type="entry name" value="VOC_core"/>
</dbReference>
<dbReference type="STRING" id="564137.SAMN04488238_1591"/>
<dbReference type="InterPro" id="IPR004360">
    <property type="entry name" value="Glyas_Fos-R_dOase_dom"/>
</dbReference>
<dbReference type="OrthoDB" id="9800438at2"/>
<evidence type="ECO:0000313" key="2">
    <source>
        <dbReference type="EMBL" id="SDX97261.1"/>
    </source>
</evidence>
<dbReference type="EMBL" id="FNOM01000059">
    <property type="protein sequence ID" value="SDX97261.1"/>
    <property type="molecule type" value="Genomic_DNA"/>
</dbReference>
<proteinExistence type="predicted"/>
<reference evidence="2 3" key="1">
    <citation type="submission" date="2016-10" db="EMBL/GenBank/DDBJ databases">
        <authorList>
            <person name="de Groot N.N."/>
        </authorList>
    </citation>
    <scope>NUCLEOTIDE SEQUENCE [LARGE SCALE GENOMIC DNA]</scope>
    <source>
        <strain evidence="2 3">CGMCC 1.8894</strain>
    </source>
</reference>
<dbReference type="PANTHER" id="PTHR36113">
    <property type="entry name" value="LYASE, PUTATIVE-RELATED-RELATED"/>
    <property type="match status" value="1"/>
</dbReference>
<gene>
    <name evidence="2" type="ORF">SAMN04488238_1591</name>
</gene>
<dbReference type="PROSITE" id="PS51819">
    <property type="entry name" value="VOC"/>
    <property type="match status" value="1"/>
</dbReference>
<evidence type="ECO:0000313" key="3">
    <source>
        <dbReference type="Proteomes" id="UP000198539"/>
    </source>
</evidence>
<dbReference type="Pfam" id="PF00903">
    <property type="entry name" value="Glyoxalase"/>
    <property type="match status" value="1"/>
</dbReference>
<dbReference type="InterPro" id="IPR029068">
    <property type="entry name" value="Glyas_Bleomycin-R_OHBP_Dase"/>
</dbReference>
<dbReference type="SUPFAM" id="SSF54593">
    <property type="entry name" value="Glyoxalase/Bleomycin resistance protein/Dihydroxybiphenyl dioxygenase"/>
    <property type="match status" value="1"/>
</dbReference>
<evidence type="ECO:0000259" key="1">
    <source>
        <dbReference type="PROSITE" id="PS51819"/>
    </source>
</evidence>
<accession>A0A1H3G1Y0</accession>
<feature type="domain" description="VOC" evidence="1">
    <location>
        <begin position="2"/>
        <end position="126"/>
    </location>
</feature>
<protein>
    <submittedName>
        <fullName evidence="2">Lactoylglutathione lyase</fullName>
    </submittedName>
</protein>
<keyword evidence="2" id="KW-0456">Lyase</keyword>
<sequence length="126" mass="14043">MKLAHLALWTQDLEAAAAFWQSYFDAQIGDRYDSRNRPGFASRFVQIPGIEARIEIMEGPWVTPHPGETSGWAHVALSVGSKIQVDAIANRFRLDGLLVSEPRRTGDGYYEAVVRSPEGTLIEIVE</sequence>
<name>A0A1H3G1Y0_9RHOB</name>